<dbReference type="PANTHER" id="PTHR43591">
    <property type="entry name" value="METHYLTRANSFERASE"/>
    <property type="match status" value="1"/>
</dbReference>
<dbReference type="Pfam" id="PF13489">
    <property type="entry name" value="Methyltransf_23"/>
    <property type="match status" value="1"/>
</dbReference>
<keyword evidence="3" id="KW-1185">Reference proteome</keyword>
<evidence type="ECO:0000313" key="2">
    <source>
        <dbReference type="EMBL" id="KAF2141606.1"/>
    </source>
</evidence>
<gene>
    <name evidence="2" type="ORF">K452DRAFT_351184</name>
</gene>
<evidence type="ECO:0000256" key="1">
    <source>
        <dbReference type="SAM" id="MobiDB-lite"/>
    </source>
</evidence>
<dbReference type="SUPFAM" id="SSF53335">
    <property type="entry name" value="S-adenosyl-L-methionine-dependent methyltransferases"/>
    <property type="match status" value="1"/>
</dbReference>
<protein>
    <recommendedName>
        <fullName evidence="4">Methyltransferase domain-containing protein</fullName>
    </recommendedName>
</protein>
<reference evidence="2" key="1">
    <citation type="journal article" date="2020" name="Stud. Mycol.">
        <title>101 Dothideomycetes genomes: a test case for predicting lifestyles and emergence of pathogens.</title>
        <authorList>
            <person name="Haridas S."/>
            <person name="Albert R."/>
            <person name="Binder M."/>
            <person name="Bloem J."/>
            <person name="Labutti K."/>
            <person name="Salamov A."/>
            <person name="Andreopoulos B."/>
            <person name="Baker S."/>
            <person name="Barry K."/>
            <person name="Bills G."/>
            <person name="Bluhm B."/>
            <person name="Cannon C."/>
            <person name="Castanera R."/>
            <person name="Culley D."/>
            <person name="Daum C."/>
            <person name="Ezra D."/>
            <person name="Gonzalez J."/>
            <person name="Henrissat B."/>
            <person name="Kuo A."/>
            <person name="Liang C."/>
            <person name="Lipzen A."/>
            <person name="Lutzoni F."/>
            <person name="Magnuson J."/>
            <person name="Mondo S."/>
            <person name="Nolan M."/>
            <person name="Ohm R."/>
            <person name="Pangilinan J."/>
            <person name="Park H.-J."/>
            <person name="Ramirez L."/>
            <person name="Alfaro M."/>
            <person name="Sun H."/>
            <person name="Tritt A."/>
            <person name="Yoshinaga Y."/>
            <person name="Zwiers L.-H."/>
            <person name="Turgeon B."/>
            <person name="Goodwin S."/>
            <person name="Spatafora J."/>
            <person name="Crous P."/>
            <person name="Grigoriev I."/>
        </authorList>
    </citation>
    <scope>NUCLEOTIDE SEQUENCE</scope>
    <source>
        <strain evidence="2">CBS 121167</strain>
    </source>
</reference>
<feature type="region of interest" description="Disordered" evidence="1">
    <location>
        <begin position="1"/>
        <end position="21"/>
    </location>
</feature>
<proteinExistence type="predicted"/>
<dbReference type="EMBL" id="ML995486">
    <property type="protein sequence ID" value="KAF2141606.1"/>
    <property type="molecule type" value="Genomic_DNA"/>
</dbReference>
<dbReference type="CDD" id="cd02440">
    <property type="entry name" value="AdoMet_MTases"/>
    <property type="match status" value="1"/>
</dbReference>
<organism evidence="2 3">
    <name type="scientific">Aplosporella prunicola CBS 121167</name>
    <dbReference type="NCBI Taxonomy" id="1176127"/>
    <lineage>
        <taxon>Eukaryota</taxon>
        <taxon>Fungi</taxon>
        <taxon>Dikarya</taxon>
        <taxon>Ascomycota</taxon>
        <taxon>Pezizomycotina</taxon>
        <taxon>Dothideomycetes</taxon>
        <taxon>Dothideomycetes incertae sedis</taxon>
        <taxon>Botryosphaeriales</taxon>
        <taxon>Aplosporellaceae</taxon>
        <taxon>Aplosporella</taxon>
    </lineage>
</organism>
<evidence type="ECO:0000313" key="3">
    <source>
        <dbReference type="Proteomes" id="UP000799438"/>
    </source>
</evidence>
<evidence type="ECO:0008006" key="4">
    <source>
        <dbReference type="Google" id="ProtNLM"/>
    </source>
</evidence>
<dbReference type="PANTHER" id="PTHR43591:SF24">
    <property type="entry name" value="2-METHOXY-6-POLYPRENYL-1,4-BENZOQUINOL METHYLASE, MITOCHONDRIAL"/>
    <property type="match status" value="1"/>
</dbReference>
<dbReference type="Proteomes" id="UP000799438">
    <property type="component" value="Unassembled WGS sequence"/>
</dbReference>
<accession>A0A6A6BC34</accession>
<dbReference type="AlphaFoldDB" id="A0A6A6BC34"/>
<name>A0A6A6BC34_9PEZI</name>
<sequence>MSVQARSPTLGADVSEPSSQGRLRLTADQERTSKANAIIASQASSSSSITSSILDYTYENGRRYHAFREGKYFGPNDEREQNRMDLFHHISTLVLDGRLFNAPLRKDPKDVLDFGTGTGIWAIDFADEYPDCNVIGTDLSPIQSVWVPPNCHFLVDDVEAEWDENQTFDFVHGRTMSGCIKDWSNLYAQTYKNLNPGGWVEIQEFEIGYSCDDDSYPTKAPTLALYIESLNKASEAIGRPMNVARHQKQWMTEAGFVNVTDDVYEAPMGPWTQDDKLREVGKYTLIHVLEAIEAYCLALFTRVLDYRPEEVQVMMAKMQKEYKDPDVHINWVYHVCYGQKPESA</sequence>
<dbReference type="InterPro" id="IPR029063">
    <property type="entry name" value="SAM-dependent_MTases_sf"/>
</dbReference>
<dbReference type="RefSeq" id="XP_033397318.1">
    <property type="nucleotide sequence ID" value="XM_033545703.1"/>
</dbReference>
<dbReference type="GO" id="GO:0008168">
    <property type="term" value="F:methyltransferase activity"/>
    <property type="evidence" value="ECO:0007669"/>
    <property type="project" value="TreeGrafter"/>
</dbReference>
<dbReference type="GeneID" id="54303211"/>
<dbReference type="Gene3D" id="3.40.50.150">
    <property type="entry name" value="Vaccinia Virus protein VP39"/>
    <property type="match status" value="1"/>
</dbReference>
<dbReference type="OrthoDB" id="2013972at2759"/>